<gene>
    <name evidence="1" type="ORF">O6P43_014938</name>
</gene>
<sequence length="91" mass="9922">MSSCKATIPTKINNVSAPSCLATFPMKETDGTAAGSNEGTGHWQQRGQLCGCACKSTRDRGHMEQLWTGNLRLCACHKTKVERKVIDVQIQ</sequence>
<reference evidence="1" key="1">
    <citation type="journal article" date="2023" name="Science">
        <title>Elucidation of the pathway for biosynthesis of saponin adjuvants from the soapbark tree.</title>
        <authorList>
            <person name="Reed J."/>
            <person name="Orme A."/>
            <person name="El-Demerdash A."/>
            <person name="Owen C."/>
            <person name="Martin L.B.B."/>
            <person name="Misra R.C."/>
            <person name="Kikuchi S."/>
            <person name="Rejzek M."/>
            <person name="Martin A.C."/>
            <person name="Harkess A."/>
            <person name="Leebens-Mack J."/>
            <person name="Louveau T."/>
            <person name="Stephenson M.J."/>
            <person name="Osbourn A."/>
        </authorList>
    </citation>
    <scope>NUCLEOTIDE SEQUENCE</scope>
    <source>
        <strain evidence="1">S10</strain>
    </source>
</reference>
<evidence type="ECO:0000313" key="2">
    <source>
        <dbReference type="Proteomes" id="UP001163823"/>
    </source>
</evidence>
<accession>A0AAD7PSH3</accession>
<comment type="caution">
    <text evidence="1">The sequence shown here is derived from an EMBL/GenBank/DDBJ whole genome shotgun (WGS) entry which is preliminary data.</text>
</comment>
<name>A0AAD7PSH3_QUISA</name>
<dbReference type="KEGG" id="qsa:O6P43_014938"/>
<keyword evidence="2" id="KW-1185">Reference proteome</keyword>
<dbReference type="AlphaFoldDB" id="A0AAD7PSH3"/>
<dbReference type="Proteomes" id="UP001163823">
    <property type="component" value="Chromosome 6"/>
</dbReference>
<organism evidence="1 2">
    <name type="scientific">Quillaja saponaria</name>
    <name type="common">Soap bark tree</name>
    <dbReference type="NCBI Taxonomy" id="32244"/>
    <lineage>
        <taxon>Eukaryota</taxon>
        <taxon>Viridiplantae</taxon>
        <taxon>Streptophyta</taxon>
        <taxon>Embryophyta</taxon>
        <taxon>Tracheophyta</taxon>
        <taxon>Spermatophyta</taxon>
        <taxon>Magnoliopsida</taxon>
        <taxon>eudicotyledons</taxon>
        <taxon>Gunneridae</taxon>
        <taxon>Pentapetalae</taxon>
        <taxon>rosids</taxon>
        <taxon>fabids</taxon>
        <taxon>Fabales</taxon>
        <taxon>Quillajaceae</taxon>
        <taxon>Quillaja</taxon>
    </lineage>
</organism>
<protein>
    <submittedName>
        <fullName evidence="1">Uncharacterized protein</fullName>
    </submittedName>
</protein>
<evidence type="ECO:0000313" key="1">
    <source>
        <dbReference type="EMBL" id="KAJ7965265.1"/>
    </source>
</evidence>
<dbReference type="EMBL" id="JARAOO010000006">
    <property type="protein sequence ID" value="KAJ7965265.1"/>
    <property type="molecule type" value="Genomic_DNA"/>
</dbReference>
<proteinExistence type="predicted"/>